<evidence type="ECO:0000256" key="3">
    <source>
        <dbReference type="ARBA" id="ARBA00022989"/>
    </source>
</evidence>
<name>A0AAV1WNL5_LUPLU</name>
<reference evidence="5 6" key="1">
    <citation type="submission" date="2024-03" db="EMBL/GenBank/DDBJ databases">
        <authorList>
            <person name="Martinez-Hernandez J."/>
        </authorList>
    </citation>
    <scope>NUCLEOTIDE SEQUENCE [LARGE SCALE GENOMIC DNA]</scope>
</reference>
<dbReference type="GO" id="GO:0005315">
    <property type="term" value="F:phosphate transmembrane transporter activity"/>
    <property type="evidence" value="ECO:0007669"/>
    <property type="project" value="TreeGrafter"/>
</dbReference>
<keyword evidence="2" id="KW-0812">Transmembrane</keyword>
<accession>A0AAV1WNL5</accession>
<dbReference type="GO" id="GO:0009536">
    <property type="term" value="C:plastid"/>
    <property type="evidence" value="ECO:0007669"/>
    <property type="project" value="TreeGrafter"/>
</dbReference>
<evidence type="ECO:0000256" key="1">
    <source>
        <dbReference type="ARBA" id="ARBA00004141"/>
    </source>
</evidence>
<keyword evidence="4" id="KW-0472">Membrane</keyword>
<keyword evidence="6" id="KW-1185">Reference proteome</keyword>
<sequence length="121" mass="12626">MAVMNYLVGLWSDMMIQSGKSVTLTRVSLGGFKEIAPQYSGVLPGISNTVGTLATIIGTVGVATPKNPTLGSAWLTLAFGLKSFSHSGFLVNLQEIAPQYSGVLPRISNTARTLAAIIGTL</sequence>
<gene>
    <name evidence="5" type="ORF">LLUT_LOCUS11984</name>
</gene>
<dbReference type="GO" id="GO:0016020">
    <property type="term" value="C:membrane"/>
    <property type="evidence" value="ECO:0007669"/>
    <property type="project" value="UniProtKB-SubCell"/>
</dbReference>
<dbReference type="AlphaFoldDB" id="A0AAV1WNL5"/>
<proteinExistence type="predicted"/>
<evidence type="ECO:0000313" key="6">
    <source>
        <dbReference type="Proteomes" id="UP001497480"/>
    </source>
</evidence>
<comment type="caution">
    <text evidence="5">The sequence shown here is derived from an EMBL/GenBank/DDBJ whole genome shotgun (WGS) entry which is preliminary data.</text>
</comment>
<dbReference type="InterPro" id="IPR050382">
    <property type="entry name" value="MFS_Na/Anion_cotransporter"/>
</dbReference>
<evidence type="ECO:0000313" key="5">
    <source>
        <dbReference type="EMBL" id="CAL0310924.1"/>
    </source>
</evidence>
<comment type="subcellular location">
    <subcellularLocation>
        <location evidence="1">Membrane</location>
        <topology evidence="1">Multi-pass membrane protein</topology>
    </subcellularLocation>
</comment>
<dbReference type="PANTHER" id="PTHR11662">
    <property type="entry name" value="SOLUTE CARRIER FAMILY 17"/>
    <property type="match status" value="1"/>
</dbReference>
<protein>
    <submittedName>
        <fullName evidence="5">Uncharacterized protein</fullName>
    </submittedName>
</protein>
<dbReference type="PANTHER" id="PTHR11662:SF424">
    <property type="entry name" value="ANION TRANSPORTER 4, CHLOROPLASTIC-RELATED"/>
    <property type="match status" value="1"/>
</dbReference>
<evidence type="ECO:0000256" key="2">
    <source>
        <dbReference type="ARBA" id="ARBA00022692"/>
    </source>
</evidence>
<keyword evidence="3" id="KW-1133">Transmembrane helix</keyword>
<evidence type="ECO:0000256" key="4">
    <source>
        <dbReference type="ARBA" id="ARBA00023136"/>
    </source>
</evidence>
<dbReference type="EMBL" id="CAXHTB010000008">
    <property type="protein sequence ID" value="CAL0310924.1"/>
    <property type="molecule type" value="Genomic_DNA"/>
</dbReference>
<organism evidence="5 6">
    <name type="scientific">Lupinus luteus</name>
    <name type="common">European yellow lupine</name>
    <dbReference type="NCBI Taxonomy" id="3873"/>
    <lineage>
        <taxon>Eukaryota</taxon>
        <taxon>Viridiplantae</taxon>
        <taxon>Streptophyta</taxon>
        <taxon>Embryophyta</taxon>
        <taxon>Tracheophyta</taxon>
        <taxon>Spermatophyta</taxon>
        <taxon>Magnoliopsida</taxon>
        <taxon>eudicotyledons</taxon>
        <taxon>Gunneridae</taxon>
        <taxon>Pentapetalae</taxon>
        <taxon>rosids</taxon>
        <taxon>fabids</taxon>
        <taxon>Fabales</taxon>
        <taxon>Fabaceae</taxon>
        <taxon>Papilionoideae</taxon>
        <taxon>50 kb inversion clade</taxon>
        <taxon>genistoids sensu lato</taxon>
        <taxon>core genistoids</taxon>
        <taxon>Genisteae</taxon>
        <taxon>Lupinus</taxon>
    </lineage>
</organism>
<dbReference type="Proteomes" id="UP001497480">
    <property type="component" value="Unassembled WGS sequence"/>
</dbReference>